<feature type="chain" id="PRO_5046517356" evidence="6">
    <location>
        <begin position="23"/>
        <end position="1226"/>
    </location>
</feature>
<dbReference type="Pfam" id="PF12833">
    <property type="entry name" value="HTH_18"/>
    <property type="match status" value="1"/>
</dbReference>
<dbReference type="PANTHER" id="PTHR43547">
    <property type="entry name" value="TWO-COMPONENT HISTIDINE KINASE"/>
    <property type="match status" value="1"/>
</dbReference>
<keyword evidence="5" id="KW-0175">Coiled coil</keyword>
<dbReference type="PANTHER" id="PTHR43547:SF2">
    <property type="entry name" value="HYBRID SIGNAL TRANSDUCTION HISTIDINE KINASE C"/>
    <property type="match status" value="1"/>
</dbReference>
<dbReference type="Gene3D" id="2.60.40.10">
    <property type="entry name" value="Immunoglobulins"/>
    <property type="match status" value="1"/>
</dbReference>
<dbReference type="PROSITE" id="PS00041">
    <property type="entry name" value="HTH_ARAC_FAMILY_1"/>
    <property type="match status" value="1"/>
</dbReference>
<dbReference type="InterPro" id="IPR011123">
    <property type="entry name" value="Y_Y_Y"/>
</dbReference>
<dbReference type="InterPro" id="IPR020449">
    <property type="entry name" value="Tscrpt_reg_AraC-type_HTH"/>
</dbReference>
<feature type="domain" description="HTH araC/xylS-type" evidence="7">
    <location>
        <begin position="1129"/>
        <end position="1226"/>
    </location>
</feature>
<evidence type="ECO:0000313" key="8">
    <source>
        <dbReference type="EMBL" id="MFC4872607.1"/>
    </source>
</evidence>
<keyword evidence="2" id="KW-0805">Transcription regulation</keyword>
<dbReference type="InterPro" id="IPR018062">
    <property type="entry name" value="HTH_AraC-typ_CS"/>
</dbReference>
<evidence type="ECO:0000259" key="7">
    <source>
        <dbReference type="PROSITE" id="PS01124"/>
    </source>
</evidence>
<reference evidence="9" key="1">
    <citation type="journal article" date="2019" name="Int. J. Syst. Evol. Microbiol.">
        <title>The Global Catalogue of Microorganisms (GCM) 10K type strain sequencing project: providing services to taxonomists for standard genome sequencing and annotation.</title>
        <authorList>
            <consortium name="The Broad Institute Genomics Platform"/>
            <consortium name="The Broad Institute Genome Sequencing Center for Infectious Disease"/>
            <person name="Wu L."/>
            <person name="Ma J."/>
        </authorList>
    </citation>
    <scope>NUCLEOTIDE SEQUENCE [LARGE SCALE GENOMIC DNA]</scope>
    <source>
        <strain evidence="9">CGMCC 4.7466</strain>
    </source>
</reference>
<keyword evidence="3" id="KW-0238">DNA-binding</keyword>
<keyword evidence="9" id="KW-1185">Reference proteome</keyword>
<dbReference type="PRINTS" id="PR00032">
    <property type="entry name" value="HTHARAC"/>
</dbReference>
<evidence type="ECO:0000256" key="6">
    <source>
        <dbReference type="SAM" id="SignalP"/>
    </source>
</evidence>
<evidence type="ECO:0000256" key="3">
    <source>
        <dbReference type="ARBA" id="ARBA00023125"/>
    </source>
</evidence>
<dbReference type="RefSeq" id="WP_377065147.1">
    <property type="nucleotide sequence ID" value="NZ_JBHSJJ010000006.1"/>
</dbReference>
<comment type="caution">
    <text evidence="8">The sequence shown here is derived from an EMBL/GenBank/DDBJ whole genome shotgun (WGS) entry which is preliminary data.</text>
</comment>
<dbReference type="InterPro" id="IPR009057">
    <property type="entry name" value="Homeodomain-like_sf"/>
</dbReference>
<dbReference type="InterPro" id="IPR013783">
    <property type="entry name" value="Ig-like_fold"/>
</dbReference>
<protein>
    <submittedName>
        <fullName evidence="8">AraC family transcriptional regulator</fullName>
    </submittedName>
</protein>
<evidence type="ECO:0000313" key="9">
    <source>
        <dbReference type="Proteomes" id="UP001595818"/>
    </source>
</evidence>
<evidence type="ECO:0000256" key="5">
    <source>
        <dbReference type="SAM" id="Coils"/>
    </source>
</evidence>
<dbReference type="InterPro" id="IPR015943">
    <property type="entry name" value="WD40/YVTN_repeat-like_dom_sf"/>
</dbReference>
<evidence type="ECO:0000256" key="2">
    <source>
        <dbReference type="ARBA" id="ARBA00023015"/>
    </source>
</evidence>
<dbReference type="Gene3D" id="1.10.10.60">
    <property type="entry name" value="Homeodomain-like"/>
    <property type="match status" value="2"/>
</dbReference>
<feature type="coiled-coil region" evidence="5">
    <location>
        <begin position="693"/>
        <end position="731"/>
    </location>
</feature>
<evidence type="ECO:0000256" key="4">
    <source>
        <dbReference type="ARBA" id="ARBA00023163"/>
    </source>
</evidence>
<dbReference type="Proteomes" id="UP001595818">
    <property type="component" value="Unassembled WGS sequence"/>
</dbReference>
<name>A0ABV9T288_9BACT</name>
<dbReference type="InterPro" id="IPR011110">
    <property type="entry name" value="Reg_prop"/>
</dbReference>
<dbReference type="Gene3D" id="3.40.50.2300">
    <property type="match status" value="1"/>
</dbReference>
<dbReference type="Pfam" id="PF07494">
    <property type="entry name" value="Reg_prop"/>
    <property type="match status" value="3"/>
</dbReference>
<dbReference type="PROSITE" id="PS01124">
    <property type="entry name" value="HTH_ARAC_FAMILY_2"/>
    <property type="match status" value="1"/>
</dbReference>
<sequence>MKKHLCFALAFLLPAFIESSSAQNIKFKTYTVEDGLSNNSINKIINDPSGGIWIATWDGLNFFDGQVFDVYKHDPQDSSSLAGNFIYDMVHDENGRLWIWSGIRTISLYLGQKEFRNFHFDENIQEMGSTNERQVVVASSNQIFLAQGESFRECISCTMRAGSNASLEKLLLTQYPKLSIKDSFRDPKGNIWYATLTNGLYILPYSEENMQASVFHNYQADISDPYALKSSEVYCINEDVFGNIWLGLKDGGISMAFKNSTEIATIASHPARFPELPNETIRAINQDNEGRIWLGFYNSGVYYSDLATGRFVPFDPDVPNESNDWRRIRSIYKDSEGSVWIGTYGGLIRSKDLKDIAFFSHPSEPYLQNNRHYDLIEDPSQNCLWIACWGGISKFDLIKKTFVPFEGQEQLSPYHIRKLELVNGVLYAATENNGILILENDSLRFLNYEKGLPDNSVYSLFYDGTTENIWAGTLGGISIFDKKGYIIKNLNEKDGLQSQLVYGLLPGDNFIWASTTKGIAAVDRLDYKINLLPAEEGWQSAEFSEGAYFQNSRGTMFFAGVKGLNYFHPNKINLTYDIPKLQIEKLSDEKASGISVKVRAISFTRNPNNKIVYKLEPLEKDWKTLPESQFIQFENLKPGSYHLMVKNSEDHSPDAAAGLTFEVPLPYWKSPLFLVLVFSAFFIAILYWRHVSNKTKREKLEALIKERTQVIEEQKKALLAINSDLDRKNKEINIQKSKLLALHNQQKSPDLEMEKFKDYILKQFRSPLLDIKYFLETGGYRSNREKQKTLSTLDAMIKDLKDWEKISILDHLKDSQKSLTVLPQLIENLTKELGLQLKKKDISLFYDYQLPENWVEMDVWRLKLFFHCLFREIIKFAENGSELIIQAWAEDKQVHMEMNTNSDILSANFSHIMEYSPYIRSARKILFELGGSMSLATEPKIHLNITIPFSEVSEPKRLPNTIHWKHLDLNDRLHPNKFNLLILARAFESDGLLRMLNDESYNLIVEEEVKMVASAIKHTEIDVLILYNQHITQPVIDLIETIKSQNEHKIGVPIIYVYELIDDVFQEKLMDLGVETFIQLPASSSFILKKINSRLQIRRIYLEEKKLQTFMDEDHKENIHFSPNEKLVKQAMLIIKEEYTNSNFRVESLSKSLGISKIKCYRAFKEVMGNSPSDIIIKLRLEKAEKLLVKKKMNISEVGFECGFNDPKYFSKLFKKHYGISPKSFA</sequence>
<feature type="signal peptide" evidence="6">
    <location>
        <begin position="1"/>
        <end position="22"/>
    </location>
</feature>
<dbReference type="SUPFAM" id="SSF46689">
    <property type="entry name" value="Homeodomain-like"/>
    <property type="match status" value="1"/>
</dbReference>
<dbReference type="InterPro" id="IPR018060">
    <property type="entry name" value="HTH_AraC"/>
</dbReference>
<dbReference type="Gene3D" id="2.130.10.10">
    <property type="entry name" value="YVTN repeat-like/Quinoprotein amine dehydrogenase"/>
    <property type="match status" value="3"/>
</dbReference>
<accession>A0ABV9T288</accession>
<dbReference type="Pfam" id="PF07495">
    <property type="entry name" value="Y_Y_Y"/>
    <property type="match status" value="1"/>
</dbReference>
<proteinExistence type="predicted"/>
<dbReference type="SUPFAM" id="SSF63829">
    <property type="entry name" value="Calcium-dependent phosphotriesterase"/>
    <property type="match status" value="2"/>
</dbReference>
<dbReference type="EMBL" id="JBHSJJ010000006">
    <property type="protein sequence ID" value="MFC4872607.1"/>
    <property type="molecule type" value="Genomic_DNA"/>
</dbReference>
<evidence type="ECO:0000256" key="1">
    <source>
        <dbReference type="ARBA" id="ARBA00022553"/>
    </source>
</evidence>
<keyword evidence="1" id="KW-0597">Phosphoprotein</keyword>
<gene>
    <name evidence="8" type="ORF">ACFPFU_13000</name>
</gene>
<organism evidence="8 9">
    <name type="scientific">Negadavirga shengliensis</name>
    <dbReference type="NCBI Taxonomy" id="1389218"/>
    <lineage>
        <taxon>Bacteria</taxon>
        <taxon>Pseudomonadati</taxon>
        <taxon>Bacteroidota</taxon>
        <taxon>Cytophagia</taxon>
        <taxon>Cytophagales</taxon>
        <taxon>Cyclobacteriaceae</taxon>
        <taxon>Negadavirga</taxon>
    </lineage>
</organism>
<keyword evidence="4" id="KW-0804">Transcription</keyword>
<keyword evidence="6" id="KW-0732">Signal</keyword>
<dbReference type="SMART" id="SM00342">
    <property type="entry name" value="HTH_ARAC"/>
    <property type="match status" value="1"/>
</dbReference>